<proteinExistence type="predicted"/>
<evidence type="ECO:0000313" key="5">
    <source>
        <dbReference type="Proteomes" id="UP000265120"/>
    </source>
</evidence>
<name>A0A3P8VDH9_CYNSE</name>
<feature type="domain" description="Protein kinase" evidence="3">
    <location>
        <begin position="1"/>
        <end position="211"/>
    </location>
</feature>
<reference evidence="4" key="2">
    <citation type="submission" date="2025-08" db="UniProtKB">
        <authorList>
            <consortium name="Ensembl"/>
        </authorList>
    </citation>
    <scope>IDENTIFICATION</scope>
</reference>
<evidence type="ECO:0000256" key="2">
    <source>
        <dbReference type="SAM" id="Phobius"/>
    </source>
</evidence>
<dbReference type="GO" id="GO:0005524">
    <property type="term" value="F:ATP binding"/>
    <property type="evidence" value="ECO:0007669"/>
    <property type="project" value="InterPro"/>
</dbReference>
<evidence type="ECO:0000313" key="4">
    <source>
        <dbReference type="Ensembl" id="ENSCSEP00000013373.1"/>
    </source>
</evidence>
<sequence length="376" mass="42099">MTSQQRVTRELCQSCFAARVVLPGQMIYFQPQKLKSLNVCLNFTGQCACHMAAVRYLSLTVHQPLCRTDTWCDALSQPENLLLASKCKNAAVKLADFGLAIEVQGDQQAWFGFAGTPGYLSPEVLRKEAYGKPVDIWACGVILYILLVGYPPFWDEDQHKLYQQIKAGAYDFPSPEWDTVTPEAKNLINQMLTINPGKRITAQEALKHPWVCQRSTVASMMHRQETVECLKKFNARRKLKGAILTTMLVSRNFSVGRQTTAPAAVSSVPGTTAGIVEQAAKSLLNKKADVKESTDSSNTTIEDEDMKGRSDTHGREVTTDTQSLELNNNYKNTAAVHIHRPTICVGQVTSKHEYIYIYIAICHIYKHIYGKIYLFI</sequence>
<dbReference type="PROSITE" id="PS50011">
    <property type="entry name" value="PROTEIN_KINASE_DOM"/>
    <property type="match status" value="1"/>
</dbReference>
<dbReference type="PANTHER" id="PTHR24347">
    <property type="entry name" value="SERINE/THREONINE-PROTEIN KINASE"/>
    <property type="match status" value="1"/>
</dbReference>
<dbReference type="Ensembl" id="ENSCSET00000013532.1">
    <property type="protein sequence ID" value="ENSCSEP00000013373.1"/>
    <property type="gene ID" value="ENSCSEG00000008527.1"/>
</dbReference>
<dbReference type="AlphaFoldDB" id="A0A3P8VDH9"/>
<accession>A0A3P8VDH9</accession>
<dbReference type="SUPFAM" id="SSF56112">
    <property type="entry name" value="Protein kinase-like (PK-like)"/>
    <property type="match status" value="1"/>
</dbReference>
<evidence type="ECO:0000256" key="1">
    <source>
        <dbReference type="SAM" id="MobiDB-lite"/>
    </source>
</evidence>
<protein>
    <submittedName>
        <fullName evidence="4">Calcium/calmodulin dependent protein kinase II beta</fullName>
    </submittedName>
</protein>
<reference evidence="4" key="3">
    <citation type="submission" date="2025-09" db="UniProtKB">
        <authorList>
            <consortium name="Ensembl"/>
        </authorList>
    </citation>
    <scope>IDENTIFICATION</scope>
</reference>
<dbReference type="Gene3D" id="6.10.140.620">
    <property type="match status" value="1"/>
</dbReference>
<dbReference type="InterPro" id="IPR000719">
    <property type="entry name" value="Prot_kinase_dom"/>
</dbReference>
<dbReference type="Pfam" id="PF00069">
    <property type="entry name" value="Pkinase"/>
    <property type="match status" value="1"/>
</dbReference>
<dbReference type="GeneTree" id="ENSGT00940000158973"/>
<feature type="compositionally biased region" description="Basic and acidic residues" evidence="1">
    <location>
        <begin position="306"/>
        <end position="318"/>
    </location>
</feature>
<keyword evidence="2" id="KW-0472">Membrane</keyword>
<dbReference type="FunFam" id="1.10.510.10:FF:000001">
    <property type="entry name" value="Calcium/calmodulin-dependent protein kinase type II subunit delta"/>
    <property type="match status" value="1"/>
</dbReference>
<dbReference type="Proteomes" id="UP000265120">
    <property type="component" value="Chromosome 14"/>
</dbReference>
<organism evidence="4 5">
    <name type="scientific">Cynoglossus semilaevis</name>
    <name type="common">Tongue sole</name>
    <dbReference type="NCBI Taxonomy" id="244447"/>
    <lineage>
        <taxon>Eukaryota</taxon>
        <taxon>Metazoa</taxon>
        <taxon>Chordata</taxon>
        <taxon>Craniata</taxon>
        <taxon>Vertebrata</taxon>
        <taxon>Euteleostomi</taxon>
        <taxon>Actinopterygii</taxon>
        <taxon>Neopterygii</taxon>
        <taxon>Teleostei</taxon>
        <taxon>Neoteleostei</taxon>
        <taxon>Acanthomorphata</taxon>
        <taxon>Carangaria</taxon>
        <taxon>Pleuronectiformes</taxon>
        <taxon>Pleuronectoidei</taxon>
        <taxon>Cynoglossidae</taxon>
        <taxon>Cynoglossinae</taxon>
        <taxon>Cynoglossus</taxon>
    </lineage>
</organism>
<keyword evidence="2" id="KW-1133">Transmembrane helix</keyword>
<evidence type="ECO:0000259" key="3">
    <source>
        <dbReference type="PROSITE" id="PS50011"/>
    </source>
</evidence>
<dbReference type="InterPro" id="IPR011009">
    <property type="entry name" value="Kinase-like_dom_sf"/>
</dbReference>
<reference evidence="4 5" key="1">
    <citation type="journal article" date="2014" name="Nat. Genet.">
        <title>Whole-genome sequence of a flatfish provides insights into ZW sex chromosome evolution and adaptation to a benthic lifestyle.</title>
        <authorList>
            <person name="Chen S."/>
            <person name="Zhang G."/>
            <person name="Shao C."/>
            <person name="Huang Q."/>
            <person name="Liu G."/>
            <person name="Zhang P."/>
            <person name="Song W."/>
            <person name="An N."/>
            <person name="Chalopin D."/>
            <person name="Volff J.N."/>
            <person name="Hong Y."/>
            <person name="Li Q."/>
            <person name="Sha Z."/>
            <person name="Zhou H."/>
            <person name="Xie M."/>
            <person name="Yu Q."/>
            <person name="Liu Y."/>
            <person name="Xiang H."/>
            <person name="Wang N."/>
            <person name="Wu K."/>
            <person name="Yang C."/>
            <person name="Zhou Q."/>
            <person name="Liao X."/>
            <person name="Yang L."/>
            <person name="Hu Q."/>
            <person name="Zhang J."/>
            <person name="Meng L."/>
            <person name="Jin L."/>
            <person name="Tian Y."/>
            <person name="Lian J."/>
            <person name="Yang J."/>
            <person name="Miao G."/>
            <person name="Liu S."/>
            <person name="Liang Z."/>
            <person name="Yan F."/>
            <person name="Li Y."/>
            <person name="Sun B."/>
            <person name="Zhang H."/>
            <person name="Zhang J."/>
            <person name="Zhu Y."/>
            <person name="Du M."/>
            <person name="Zhao Y."/>
            <person name="Schartl M."/>
            <person name="Tang Q."/>
            <person name="Wang J."/>
        </authorList>
    </citation>
    <scope>NUCLEOTIDE SEQUENCE</scope>
</reference>
<feature type="transmembrane region" description="Helical" evidence="2">
    <location>
        <begin position="136"/>
        <end position="154"/>
    </location>
</feature>
<dbReference type="Gene3D" id="1.10.510.10">
    <property type="entry name" value="Transferase(Phosphotransferase) domain 1"/>
    <property type="match status" value="1"/>
</dbReference>
<keyword evidence="5" id="KW-1185">Reference proteome</keyword>
<dbReference type="GO" id="GO:0004672">
    <property type="term" value="F:protein kinase activity"/>
    <property type="evidence" value="ECO:0007669"/>
    <property type="project" value="InterPro"/>
</dbReference>
<feature type="region of interest" description="Disordered" evidence="1">
    <location>
        <begin position="287"/>
        <end position="321"/>
    </location>
</feature>
<dbReference type="SMART" id="SM00220">
    <property type="entry name" value="S_TKc"/>
    <property type="match status" value="1"/>
</dbReference>
<keyword evidence="2" id="KW-0812">Transmembrane</keyword>